<gene>
    <name evidence="1" type="ORF">KT71_08570</name>
</gene>
<dbReference type="eggNOG" id="ENOG50341JA">
    <property type="taxonomic scope" value="Bacteria"/>
</dbReference>
<comment type="caution">
    <text evidence="1">The sequence shown here is derived from an EMBL/GenBank/DDBJ whole genome shotgun (WGS) entry which is preliminary data.</text>
</comment>
<evidence type="ECO:0000313" key="2">
    <source>
        <dbReference type="Proteomes" id="UP000019205"/>
    </source>
</evidence>
<dbReference type="Proteomes" id="UP000019205">
    <property type="component" value="Chromosome"/>
</dbReference>
<protein>
    <submittedName>
        <fullName evidence="1">Uncharacterized protein</fullName>
    </submittedName>
</protein>
<accession>A4AD43</accession>
<dbReference type="EMBL" id="AAOA02000003">
    <property type="protein sequence ID" value="EAQ96096.1"/>
    <property type="molecule type" value="Genomic_DNA"/>
</dbReference>
<dbReference type="HOGENOM" id="CLU_2507951_0_0_6"/>
<reference evidence="1 2" key="1">
    <citation type="journal article" date="2007" name="Proc. Natl. Acad. Sci. U.S.A.">
        <title>Characterization of a marine gammaproteobacterium capable of aerobic anoxygenic photosynthesis.</title>
        <authorList>
            <person name="Fuchs B.M."/>
            <person name="Spring S."/>
            <person name="Teeling H."/>
            <person name="Quast C."/>
            <person name="Wulf J."/>
            <person name="Schattenhofer M."/>
            <person name="Yan S."/>
            <person name="Ferriera S."/>
            <person name="Johnson J."/>
            <person name="Glockner F.O."/>
            <person name="Amann R."/>
        </authorList>
    </citation>
    <scope>NUCLEOTIDE SEQUENCE [LARGE SCALE GENOMIC DNA]</scope>
    <source>
        <strain evidence="1">KT71</strain>
    </source>
</reference>
<dbReference type="STRING" id="314285.KT71_08570"/>
<name>A4AD43_9GAMM</name>
<dbReference type="OrthoDB" id="9840484at2"/>
<reference evidence="1 2" key="2">
    <citation type="journal article" date="2009" name="PLoS ONE">
        <title>The photosynthetic apparatus and its regulation in the aerobic gammaproteobacterium Congregibacter litoralis gen. nov., sp. nov.</title>
        <authorList>
            <person name="Spring S."/>
            <person name="Lunsdorf H."/>
            <person name="Fuchs B.M."/>
            <person name="Tindall B.J."/>
        </authorList>
    </citation>
    <scope>NUCLEOTIDE SEQUENCE [LARGE SCALE GENOMIC DNA]</scope>
    <source>
        <strain evidence="1">KT71</strain>
    </source>
</reference>
<dbReference type="AlphaFoldDB" id="A4AD43"/>
<organism evidence="1 2">
    <name type="scientific">Congregibacter litoralis KT71</name>
    <dbReference type="NCBI Taxonomy" id="314285"/>
    <lineage>
        <taxon>Bacteria</taxon>
        <taxon>Pseudomonadati</taxon>
        <taxon>Pseudomonadota</taxon>
        <taxon>Gammaproteobacteria</taxon>
        <taxon>Cellvibrionales</taxon>
        <taxon>Halieaceae</taxon>
        <taxon>Congregibacter</taxon>
    </lineage>
</organism>
<dbReference type="RefSeq" id="WP_008294142.1">
    <property type="nucleotide sequence ID" value="NZ_CM002299.1"/>
</dbReference>
<evidence type="ECO:0000313" key="1">
    <source>
        <dbReference type="EMBL" id="EAQ96096.1"/>
    </source>
</evidence>
<keyword evidence="2" id="KW-1185">Reference proteome</keyword>
<sequence length="85" mass="9718">MFRHIKGGERKQPQFIGEARRQLSDTYFLLREVFPSDMPPAVLRDQLLTLAEEVCGTAEADCDLVTNVWASSSESVDDAPRRHRR</sequence>
<proteinExistence type="predicted"/>